<dbReference type="AlphaFoldDB" id="A0A820I569"/>
<evidence type="ECO:0000313" key="1">
    <source>
        <dbReference type="EMBL" id="CAF4304416.1"/>
    </source>
</evidence>
<reference evidence="1" key="1">
    <citation type="submission" date="2021-02" db="EMBL/GenBank/DDBJ databases">
        <authorList>
            <person name="Nowell W R."/>
        </authorList>
    </citation>
    <scope>NUCLEOTIDE SEQUENCE</scope>
</reference>
<evidence type="ECO:0000313" key="2">
    <source>
        <dbReference type="Proteomes" id="UP000663844"/>
    </source>
</evidence>
<proteinExistence type="predicted"/>
<name>A0A820I569_9BILA</name>
<protein>
    <submittedName>
        <fullName evidence="1">Uncharacterized protein</fullName>
    </submittedName>
</protein>
<comment type="caution">
    <text evidence="1">The sequence shown here is derived from an EMBL/GenBank/DDBJ whole genome shotgun (WGS) entry which is preliminary data.</text>
</comment>
<feature type="non-terminal residue" evidence="1">
    <location>
        <position position="39"/>
    </location>
</feature>
<feature type="non-terminal residue" evidence="1">
    <location>
        <position position="1"/>
    </location>
</feature>
<organism evidence="1 2">
    <name type="scientific">Adineta steineri</name>
    <dbReference type="NCBI Taxonomy" id="433720"/>
    <lineage>
        <taxon>Eukaryota</taxon>
        <taxon>Metazoa</taxon>
        <taxon>Spiralia</taxon>
        <taxon>Gnathifera</taxon>
        <taxon>Rotifera</taxon>
        <taxon>Eurotatoria</taxon>
        <taxon>Bdelloidea</taxon>
        <taxon>Adinetida</taxon>
        <taxon>Adinetidae</taxon>
        <taxon>Adineta</taxon>
    </lineage>
</organism>
<sequence>KLNQNPVIWLNESITRLPISTLDSDWLLANPDYLGVYRT</sequence>
<dbReference type="Proteomes" id="UP000663844">
    <property type="component" value="Unassembled WGS sequence"/>
</dbReference>
<gene>
    <name evidence="1" type="ORF">OXD698_LOCUS46278</name>
</gene>
<accession>A0A820I569</accession>
<dbReference type="EMBL" id="CAJOAZ010016410">
    <property type="protein sequence ID" value="CAF4304416.1"/>
    <property type="molecule type" value="Genomic_DNA"/>
</dbReference>